<accession>E6V7G1</accession>
<evidence type="ECO:0000313" key="2">
    <source>
        <dbReference type="Proteomes" id="UP000008917"/>
    </source>
</evidence>
<dbReference type="AlphaFoldDB" id="E6V7G1"/>
<organism evidence="1 2">
    <name type="scientific">Variovorax paradoxus (strain EPS)</name>
    <dbReference type="NCBI Taxonomy" id="595537"/>
    <lineage>
        <taxon>Bacteria</taxon>
        <taxon>Pseudomonadati</taxon>
        <taxon>Pseudomonadota</taxon>
        <taxon>Betaproteobacteria</taxon>
        <taxon>Burkholderiales</taxon>
        <taxon>Comamonadaceae</taxon>
        <taxon>Variovorax</taxon>
    </lineage>
</organism>
<evidence type="ECO:0000313" key="1">
    <source>
        <dbReference type="EMBL" id="ADU34883.1"/>
    </source>
</evidence>
<dbReference type="OrthoDB" id="791936at2"/>
<dbReference type="KEGG" id="vpe:Varpa_0663"/>
<name>E6V7G1_VARPE</name>
<dbReference type="EMBL" id="CP002417">
    <property type="protein sequence ID" value="ADU34883.1"/>
    <property type="molecule type" value="Genomic_DNA"/>
</dbReference>
<protein>
    <submittedName>
        <fullName evidence="1">Uncharacterized protein</fullName>
    </submittedName>
</protein>
<sequence>MKRSLSFRQRTVCLASGQTIDVLTIFFGRAALDINVVDDALQDALKTDDPLPDAVALVSFGAHTEALIKAWQGSALRAEGLKQRGRTEAVDYLKELSIWSFSDGVFRKQHRSADSRSDFLLDVAMLVRRGLEDLVELHGAFQEAPPGHVFRHPSKRESSQFLLASELLKDETDAYFVALAVCAVAWPRLRSTRTVHIDTMGIYAVARAMEDIVLSSGPAPHVAWEIDSFHSHGGVSGLYSIVGSTEVVLISASTSGSMAKQLAEAKVPEEAIITILDMSDQDRHGSVVYARDRESKTPAPSNVSSQGTSVIELAGEYFAARGKKPRSVVLTKMHKRGELDTLLANFSHAQACSLNKQRSQDSPAVDLVGLDENAVAGNPALVKWLVEEVRLKTPVSVTHVIFVGGNGAKTVAELAAAQISTCTGRNPLVLAADNVLSLRPDAVKGVLVCAPIVGNGHALRSLARDLREMVPDASRHFIVGIALPSTSDAWNRLSLFLTQSGNKDRPYALSRWSVLPTGAEPGRGAAWLRADKLMQRAERLCHVPGSPWEKSMVDASLPLVSSALEEAARTFLRTPNNQALKLTNGFVYWTPRPGELDACDAAAASFVSMSSAVQYAREFAQPSLRLFSSIHETVVLDPENFLRFNDGVLQASLLRAALPHELDYSGAAELSEMIREFLEKIFINHERSYGEAALEFAFALASGHLRLSGKDKDLLIYKTSQAVTATSPLLGLLYCWWVNTQPAEEMQRLLSQAQAALLNGVMTEVQPGAQIDAGPAAPTYVAPIDAASTDTTAAPAS</sequence>
<dbReference type="RefSeq" id="WP_013539128.1">
    <property type="nucleotide sequence ID" value="NC_014931.1"/>
</dbReference>
<dbReference type="Proteomes" id="UP000008917">
    <property type="component" value="Chromosome"/>
</dbReference>
<dbReference type="HOGENOM" id="CLU_022123_0_0_4"/>
<reference evidence="1 2" key="2">
    <citation type="journal article" date="2013" name="Genome Announc.">
        <title>Genome of the Root-Associated Plant Growth-Promoting Bacterium Variovorax paradoxus Strain EPS.</title>
        <authorList>
            <person name="Han J.I."/>
            <person name="Spain J.C."/>
            <person name="Leadbetter J.R."/>
            <person name="Ovchinnikova G."/>
            <person name="Goodwin L.A."/>
            <person name="Han C.S."/>
            <person name="Woyke T."/>
            <person name="Davenport K.W."/>
            <person name="Orwin P.M."/>
        </authorList>
    </citation>
    <scope>NUCLEOTIDE SEQUENCE [LARGE SCALE GENOMIC DNA]</scope>
    <source>
        <strain evidence="1 2">EPS</strain>
    </source>
</reference>
<proteinExistence type="predicted"/>
<gene>
    <name evidence="1" type="ordered locus">Varpa_0663</name>
</gene>
<reference evidence="2" key="1">
    <citation type="submission" date="2010-12" db="EMBL/GenBank/DDBJ databases">
        <title>Complete sequence of Variovorax paradoxus EPS.</title>
        <authorList>
            <consortium name="US DOE Joint Genome Institute"/>
            <person name="Lucas S."/>
            <person name="Copeland A."/>
            <person name="Lapidus A."/>
            <person name="Cheng J.-F."/>
            <person name="Goodwin L."/>
            <person name="Pitluck S."/>
            <person name="Teshima H."/>
            <person name="Detter J.C."/>
            <person name="Han C."/>
            <person name="Tapia R."/>
            <person name="Land M."/>
            <person name="Hauser L."/>
            <person name="Kyrpides N."/>
            <person name="Ivanova N."/>
            <person name="Ovchinnikova G."/>
            <person name="Orwin P."/>
            <person name="Han J.-I.G."/>
            <person name="Woyke T."/>
        </authorList>
    </citation>
    <scope>NUCLEOTIDE SEQUENCE [LARGE SCALE GENOMIC DNA]</scope>
    <source>
        <strain evidence="2">EPS</strain>
    </source>
</reference>
<dbReference type="eggNOG" id="ENOG5031FBF">
    <property type="taxonomic scope" value="Bacteria"/>
</dbReference>